<reference evidence="6 7" key="1">
    <citation type="submission" date="2019-04" db="EMBL/GenBank/DDBJ databases">
        <title>Pedobacter sp. RP-3-15 sp. nov., isolated from Arctic soil.</title>
        <authorList>
            <person name="Dahal R.H."/>
            <person name="Kim D.-U."/>
        </authorList>
    </citation>
    <scope>NUCLEOTIDE SEQUENCE [LARGE SCALE GENOMIC DNA]</scope>
    <source>
        <strain evidence="6 7">RP-3-15</strain>
    </source>
</reference>
<evidence type="ECO:0000256" key="2">
    <source>
        <dbReference type="ARBA" id="ARBA00022448"/>
    </source>
</evidence>
<accession>A0A4U1CMH2</accession>
<sequence>MPETIIHVENLSKLYKNNPVKNSGFNYTSTTFWALKDVNFHVMQGDIVNLSGDNGAGKSTLLKILSRITSPTFGKITGFGRINSLLEVGAGFHPELTGIENIYLNGAMLLMNKAQIKLTIDKICDFAGISKHIHVPVKRYSTGMYMRLAFSMAMHLESEILILDEILAVGDHSFQQKCLKKIKDINSKQGRTILMVDHNNKFPKNLYNKQIKLINGRIEL</sequence>
<evidence type="ECO:0000313" key="6">
    <source>
        <dbReference type="EMBL" id="TKC08644.1"/>
    </source>
</evidence>
<dbReference type="InterPro" id="IPR050683">
    <property type="entry name" value="Bact_Polysacc_Export_ATP-bd"/>
</dbReference>
<gene>
    <name evidence="6" type="ORF">FA047_00655</name>
</gene>
<dbReference type="Gene3D" id="3.40.50.300">
    <property type="entry name" value="P-loop containing nucleotide triphosphate hydrolases"/>
    <property type="match status" value="1"/>
</dbReference>
<dbReference type="Pfam" id="PF00005">
    <property type="entry name" value="ABC_tran"/>
    <property type="match status" value="1"/>
</dbReference>
<evidence type="ECO:0000313" key="7">
    <source>
        <dbReference type="Proteomes" id="UP000307244"/>
    </source>
</evidence>
<keyword evidence="7" id="KW-1185">Reference proteome</keyword>
<dbReference type="InterPro" id="IPR027417">
    <property type="entry name" value="P-loop_NTPase"/>
</dbReference>
<dbReference type="EMBL" id="SWBQ01000001">
    <property type="protein sequence ID" value="TKC08644.1"/>
    <property type="molecule type" value="Genomic_DNA"/>
</dbReference>
<dbReference type="GO" id="GO:0140359">
    <property type="term" value="F:ABC-type transporter activity"/>
    <property type="evidence" value="ECO:0007669"/>
    <property type="project" value="InterPro"/>
</dbReference>
<keyword evidence="3" id="KW-0547">Nucleotide-binding</keyword>
<proteinExistence type="inferred from homology"/>
<evidence type="ECO:0000256" key="3">
    <source>
        <dbReference type="ARBA" id="ARBA00022741"/>
    </source>
</evidence>
<dbReference type="GO" id="GO:0016020">
    <property type="term" value="C:membrane"/>
    <property type="evidence" value="ECO:0007669"/>
    <property type="project" value="InterPro"/>
</dbReference>
<dbReference type="PANTHER" id="PTHR46743">
    <property type="entry name" value="TEICHOIC ACIDS EXPORT ATP-BINDING PROTEIN TAGH"/>
    <property type="match status" value="1"/>
</dbReference>
<dbReference type="InterPro" id="IPR003439">
    <property type="entry name" value="ABC_transporter-like_ATP-bd"/>
</dbReference>
<dbReference type="PROSITE" id="PS50893">
    <property type="entry name" value="ABC_TRANSPORTER_2"/>
    <property type="match status" value="1"/>
</dbReference>
<dbReference type="AlphaFoldDB" id="A0A4U1CMH2"/>
<dbReference type="Proteomes" id="UP000307244">
    <property type="component" value="Unassembled WGS sequence"/>
</dbReference>
<dbReference type="PANTHER" id="PTHR46743:SF2">
    <property type="entry name" value="TEICHOIC ACIDS EXPORT ATP-BINDING PROTEIN TAGH"/>
    <property type="match status" value="1"/>
</dbReference>
<evidence type="ECO:0000259" key="5">
    <source>
        <dbReference type="PROSITE" id="PS50893"/>
    </source>
</evidence>
<dbReference type="SUPFAM" id="SSF52540">
    <property type="entry name" value="P-loop containing nucleoside triphosphate hydrolases"/>
    <property type="match status" value="1"/>
</dbReference>
<dbReference type="CDD" id="cd03220">
    <property type="entry name" value="ABC_KpsT_Wzt"/>
    <property type="match status" value="1"/>
</dbReference>
<dbReference type="GO" id="GO:0016887">
    <property type="term" value="F:ATP hydrolysis activity"/>
    <property type="evidence" value="ECO:0007669"/>
    <property type="project" value="InterPro"/>
</dbReference>
<evidence type="ECO:0000256" key="1">
    <source>
        <dbReference type="ARBA" id="ARBA00005417"/>
    </source>
</evidence>
<feature type="domain" description="ABC transporter" evidence="5">
    <location>
        <begin position="6"/>
        <end position="220"/>
    </location>
</feature>
<comment type="similarity">
    <text evidence="1">Belongs to the ABC transporter superfamily.</text>
</comment>
<name>A0A4U1CMH2_9SPHI</name>
<dbReference type="GO" id="GO:0005524">
    <property type="term" value="F:ATP binding"/>
    <property type="evidence" value="ECO:0007669"/>
    <property type="project" value="UniProtKB-KW"/>
</dbReference>
<evidence type="ECO:0000256" key="4">
    <source>
        <dbReference type="ARBA" id="ARBA00022840"/>
    </source>
</evidence>
<organism evidence="6 7">
    <name type="scientific">Pedobacter frigoris</name>
    <dbReference type="NCBI Taxonomy" id="2571272"/>
    <lineage>
        <taxon>Bacteria</taxon>
        <taxon>Pseudomonadati</taxon>
        <taxon>Bacteroidota</taxon>
        <taxon>Sphingobacteriia</taxon>
        <taxon>Sphingobacteriales</taxon>
        <taxon>Sphingobacteriaceae</taxon>
        <taxon>Pedobacter</taxon>
    </lineage>
</organism>
<comment type="caution">
    <text evidence="6">The sequence shown here is derived from an EMBL/GenBank/DDBJ whole genome shotgun (WGS) entry which is preliminary data.</text>
</comment>
<dbReference type="InterPro" id="IPR015860">
    <property type="entry name" value="ABC_transpr_TagH-like"/>
</dbReference>
<dbReference type="OrthoDB" id="9785229at2"/>
<dbReference type="InterPro" id="IPR003593">
    <property type="entry name" value="AAA+_ATPase"/>
</dbReference>
<keyword evidence="4 6" id="KW-0067">ATP-binding</keyword>
<dbReference type="SMART" id="SM00382">
    <property type="entry name" value="AAA"/>
    <property type="match status" value="1"/>
</dbReference>
<protein>
    <submittedName>
        <fullName evidence="6">ABC transporter ATP-binding protein</fullName>
    </submittedName>
</protein>
<keyword evidence="2" id="KW-0813">Transport</keyword>